<dbReference type="OrthoDB" id="8663148at2"/>
<dbReference type="Gene3D" id="3.40.190.10">
    <property type="entry name" value="Periplasmic binding protein-like II"/>
    <property type="match status" value="2"/>
</dbReference>
<feature type="signal peptide" evidence="3">
    <location>
        <begin position="1"/>
        <end position="35"/>
    </location>
</feature>
<evidence type="ECO:0000256" key="2">
    <source>
        <dbReference type="ARBA" id="ARBA00022448"/>
    </source>
</evidence>
<organism evidence="4 5">
    <name type="scientific">Pseudokineococcus lusitanus</name>
    <dbReference type="NCBI Taxonomy" id="763993"/>
    <lineage>
        <taxon>Bacteria</taxon>
        <taxon>Bacillati</taxon>
        <taxon>Actinomycetota</taxon>
        <taxon>Actinomycetes</taxon>
        <taxon>Kineosporiales</taxon>
        <taxon>Kineosporiaceae</taxon>
        <taxon>Pseudokineococcus</taxon>
    </lineage>
</organism>
<evidence type="ECO:0000256" key="3">
    <source>
        <dbReference type="SAM" id="SignalP"/>
    </source>
</evidence>
<sequence length="465" mass="49759">MSVRQTTRRTRSAAALAAGLGVLVAVSGCASQEQAGVGGGGENTAGAEAAESEIDCTQFEQFGDTDGAEVEVYTTIVDPESQSFIDAFGPFTECTGIEINYNGSRQFEAQLPVRVQSGNAPDIAFLPQPGLLAQMVSTGAVVEPPQAVVDNVDQYFSEDWKNYGTVDGTFYAAPLGANVKSFVWYSPSAFEEAGYEIPTTWDELMTLSDTIAATGVKPWCAGIASGEATGWPATDFLEDVVLHAQGPDVYDQWINHEIPFNDPAIAESLAQVGTVLKNDEYVNGGLGDVRSVASTEFQAAGLPILDGTCFMHRQASFYQANWPAGTDVSEDGDVFAFPFPTINEEVGNAVVGGGEFVAAFNEEPATQAVQYWLSTADWANLKAQASNPGWLNANLELDPANLKSPIDQLAVEQLQDPEVTFRFDASDLMPAQVGADAEWQQLTDWIAADQSDEDTLNNIEAAWPQ</sequence>
<comment type="caution">
    <text evidence="4">The sequence shown here is derived from an EMBL/GenBank/DDBJ whole genome shotgun (WGS) entry which is preliminary data.</text>
</comment>
<dbReference type="InterPro" id="IPR006059">
    <property type="entry name" value="SBP"/>
</dbReference>
<protein>
    <submittedName>
        <fullName evidence="4">Carbohydrate ABC transporter substrate-binding protein (CUT1 family)</fullName>
    </submittedName>
</protein>
<accession>A0A3N1G9W4</accession>
<dbReference type="AlphaFoldDB" id="A0A3N1G9W4"/>
<proteinExistence type="inferred from homology"/>
<evidence type="ECO:0000313" key="5">
    <source>
        <dbReference type="Proteomes" id="UP000276232"/>
    </source>
</evidence>
<keyword evidence="5" id="KW-1185">Reference proteome</keyword>
<feature type="chain" id="PRO_5039245998" evidence="3">
    <location>
        <begin position="36"/>
        <end position="465"/>
    </location>
</feature>
<keyword evidence="3" id="KW-0732">Signal</keyword>
<dbReference type="Pfam" id="PF13416">
    <property type="entry name" value="SBP_bac_8"/>
    <property type="match status" value="1"/>
</dbReference>
<reference evidence="4 5" key="1">
    <citation type="journal article" date="2015" name="Stand. Genomic Sci.">
        <title>Genomic Encyclopedia of Bacterial and Archaeal Type Strains, Phase III: the genomes of soil and plant-associated and newly described type strains.</title>
        <authorList>
            <person name="Whitman W.B."/>
            <person name="Woyke T."/>
            <person name="Klenk H.P."/>
            <person name="Zhou Y."/>
            <person name="Lilburn T.G."/>
            <person name="Beck B.J."/>
            <person name="De Vos P."/>
            <person name="Vandamme P."/>
            <person name="Eisen J.A."/>
            <person name="Garrity G."/>
            <person name="Hugenholtz P."/>
            <person name="Kyrpides N.C."/>
        </authorList>
    </citation>
    <scope>NUCLEOTIDE SEQUENCE [LARGE SCALE GENOMIC DNA]</scope>
    <source>
        <strain evidence="4 5">CECT 7306</strain>
    </source>
</reference>
<comment type="similarity">
    <text evidence="1">Belongs to the bacterial solute-binding protein 1 family.</text>
</comment>
<dbReference type="EMBL" id="RJKN01000008">
    <property type="protein sequence ID" value="ROP27029.1"/>
    <property type="molecule type" value="Genomic_DNA"/>
</dbReference>
<dbReference type="SUPFAM" id="SSF53850">
    <property type="entry name" value="Periplasmic binding protein-like II"/>
    <property type="match status" value="1"/>
</dbReference>
<evidence type="ECO:0000256" key="1">
    <source>
        <dbReference type="ARBA" id="ARBA00008520"/>
    </source>
</evidence>
<dbReference type="InParanoid" id="A0A3N1G9W4"/>
<dbReference type="Proteomes" id="UP000276232">
    <property type="component" value="Unassembled WGS sequence"/>
</dbReference>
<dbReference type="InterPro" id="IPR050490">
    <property type="entry name" value="Bact_solute-bd_prot1"/>
</dbReference>
<dbReference type="PANTHER" id="PTHR43649:SF29">
    <property type="entry name" value="OSMOPROTECTIVE COMPOUNDS-BINDING PROTEIN GGTB"/>
    <property type="match status" value="1"/>
</dbReference>
<keyword evidence="2" id="KW-0813">Transport</keyword>
<dbReference type="RefSeq" id="WP_123381026.1">
    <property type="nucleotide sequence ID" value="NZ_RJKN01000008.1"/>
</dbReference>
<dbReference type="PROSITE" id="PS51257">
    <property type="entry name" value="PROKAR_LIPOPROTEIN"/>
    <property type="match status" value="1"/>
</dbReference>
<dbReference type="PANTHER" id="PTHR43649">
    <property type="entry name" value="ARABINOSE-BINDING PROTEIN-RELATED"/>
    <property type="match status" value="1"/>
</dbReference>
<evidence type="ECO:0000313" key="4">
    <source>
        <dbReference type="EMBL" id="ROP27029.1"/>
    </source>
</evidence>
<name>A0A3N1G9W4_9ACTN</name>
<gene>
    <name evidence="4" type="ORF">EDC03_2957</name>
</gene>